<accession>A0A1T4X4Y5</accession>
<reference evidence="2" key="1">
    <citation type="submission" date="2017-02" db="EMBL/GenBank/DDBJ databases">
        <authorList>
            <person name="Varghese N."/>
            <person name="Submissions S."/>
        </authorList>
    </citation>
    <scope>NUCLEOTIDE SEQUENCE [LARGE SCALE GENOMIC DNA]</scope>
    <source>
        <strain evidence="2">ATCC 700200</strain>
    </source>
</reference>
<dbReference type="Proteomes" id="UP000190774">
    <property type="component" value="Unassembled WGS sequence"/>
</dbReference>
<dbReference type="RefSeq" id="WP_078812253.1">
    <property type="nucleotide sequence ID" value="NZ_FUYE01000003.1"/>
</dbReference>
<organism evidence="1 2">
    <name type="scientific">Prosthecobacter debontii</name>
    <dbReference type="NCBI Taxonomy" id="48467"/>
    <lineage>
        <taxon>Bacteria</taxon>
        <taxon>Pseudomonadati</taxon>
        <taxon>Verrucomicrobiota</taxon>
        <taxon>Verrucomicrobiia</taxon>
        <taxon>Verrucomicrobiales</taxon>
        <taxon>Verrucomicrobiaceae</taxon>
        <taxon>Prosthecobacter</taxon>
    </lineage>
</organism>
<dbReference type="EMBL" id="FUYE01000003">
    <property type="protein sequence ID" value="SKA84674.1"/>
    <property type="molecule type" value="Genomic_DNA"/>
</dbReference>
<name>A0A1T4X4Y5_9BACT</name>
<protein>
    <submittedName>
        <fullName evidence="1">Uncharacterized protein</fullName>
    </submittedName>
</protein>
<dbReference type="Gene3D" id="3.30.420.10">
    <property type="entry name" value="Ribonuclease H-like superfamily/Ribonuclease H"/>
    <property type="match status" value="1"/>
</dbReference>
<dbReference type="OrthoDB" id="573331at2"/>
<gene>
    <name evidence="1" type="ORF">SAMN02745166_01042</name>
</gene>
<keyword evidence="2" id="KW-1185">Reference proteome</keyword>
<evidence type="ECO:0000313" key="2">
    <source>
        <dbReference type="Proteomes" id="UP000190774"/>
    </source>
</evidence>
<evidence type="ECO:0000313" key="1">
    <source>
        <dbReference type="EMBL" id="SKA84674.1"/>
    </source>
</evidence>
<dbReference type="InterPro" id="IPR036397">
    <property type="entry name" value="RNaseH_sf"/>
</dbReference>
<dbReference type="STRING" id="48467.SAMN02745166_01042"/>
<sequence length="170" mass="18501">MNETTVYIGIDNGISGGIAAISITPGTGIIARTAMATQKTRKGNEIDVRGVWRFLQDELQVSNNVDKIVIIIEEPGGSKSASAAASMAASFAALRAMCELKGVRHIRITPQRWQKNLLKCGKGENKAAALTMARALWPDETWLESPRCRTPHDGIIDAALIAEYGRRQRL</sequence>
<dbReference type="GO" id="GO:0003676">
    <property type="term" value="F:nucleic acid binding"/>
    <property type="evidence" value="ECO:0007669"/>
    <property type="project" value="InterPro"/>
</dbReference>
<dbReference type="AlphaFoldDB" id="A0A1T4X4Y5"/>
<proteinExistence type="predicted"/>